<dbReference type="AlphaFoldDB" id="A0A318MMR1"/>
<evidence type="ECO:0000256" key="1">
    <source>
        <dbReference type="SAM" id="Phobius"/>
    </source>
</evidence>
<dbReference type="Proteomes" id="UP000248128">
    <property type="component" value="Unassembled WGS sequence"/>
</dbReference>
<evidence type="ECO:0000313" key="3">
    <source>
        <dbReference type="Proteomes" id="UP000248128"/>
    </source>
</evidence>
<proteinExistence type="predicted"/>
<accession>A0A318MMR1</accession>
<keyword evidence="1" id="KW-0472">Membrane</keyword>
<organism evidence="2 3">
    <name type="scientific">Bifidobacterium asteroides</name>
    <dbReference type="NCBI Taxonomy" id="1684"/>
    <lineage>
        <taxon>Bacteria</taxon>
        <taxon>Bacillati</taxon>
        <taxon>Actinomycetota</taxon>
        <taxon>Actinomycetes</taxon>
        <taxon>Bifidobacteriales</taxon>
        <taxon>Bifidobacteriaceae</taxon>
        <taxon>Bifidobacterium</taxon>
    </lineage>
</organism>
<comment type="caution">
    <text evidence="2">The sequence shown here is derived from an EMBL/GenBank/DDBJ whole genome shotgun (WGS) entry which is preliminary data.</text>
</comment>
<evidence type="ECO:0000313" key="2">
    <source>
        <dbReference type="EMBL" id="PXY89455.1"/>
    </source>
</evidence>
<dbReference type="GO" id="GO:0015128">
    <property type="term" value="F:gluconate transmembrane transporter activity"/>
    <property type="evidence" value="ECO:0007669"/>
    <property type="project" value="InterPro"/>
</dbReference>
<dbReference type="OrthoDB" id="4325159at2"/>
<dbReference type="Pfam" id="PF02447">
    <property type="entry name" value="GntP_permease"/>
    <property type="match status" value="1"/>
</dbReference>
<keyword evidence="1" id="KW-0812">Transmembrane</keyword>
<dbReference type="InterPro" id="IPR003474">
    <property type="entry name" value="Glcn_transporter"/>
</dbReference>
<feature type="transmembrane region" description="Helical" evidence="1">
    <location>
        <begin position="76"/>
        <end position="95"/>
    </location>
</feature>
<keyword evidence="1" id="KW-1133">Transmembrane helix</keyword>
<sequence>MLLASQKPADGYLTLATSQAVSLNTTQLDISLVISLAALIFLVTVVKLHPFVSLLDAALVVGILNNAMTMMHAGSMATTLLVIVIIVGSIFLSHLNDAGFLLIKKHFGLSVGETMKT</sequence>
<dbReference type="RefSeq" id="WP_110412357.1">
    <property type="nucleotide sequence ID" value="NZ_QGLK01000001.1"/>
</dbReference>
<protein>
    <submittedName>
        <fullName evidence="2">Uncharacterized protein</fullName>
    </submittedName>
</protein>
<name>A0A318MMR1_9BIFI</name>
<gene>
    <name evidence="2" type="ORF">DKK74_00870</name>
</gene>
<reference evidence="2 3" key="1">
    <citation type="submission" date="2018-05" db="EMBL/GenBank/DDBJ databases">
        <title>Reference genomes for bee gut microbiota database.</title>
        <authorList>
            <person name="Ellegaard K.M."/>
        </authorList>
    </citation>
    <scope>NUCLEOTIDE SEQUENCE [LARGE SCALE GENOMIC DNA]</scope>
    <source>
        <strain evidence="2 3">ESL0199</strain>
    </source>
</reference>
<dbReference type="GO" id="GO:0016020">
    <property type="term" value="C:membrane"/>
    <property type="evidence" value="ECO:0007669"/>
    <property type="project" value="InterPro"/>
</dbReference>
<dbReference type="EMBL" id="QGLK01000001">
    <property type="protein sequence ID" value="PXY89455.1"/>
    <property type="molecule type" value="Genomic_DNA"/>
</dbReference>
<feature type="transmembrane region" description="Helical" evidence="1">
    <location>
        <begin position="32"/>
        <end position="64"/>
    </location>
</feature>